<dbReference type="InterPro" id="IPR048834">
    <property type="entry name" value="SpaA_pre-album"/>
</dbReference>
<feature type="domain" description="Surface adhesin CshA non-repetitive" evidence="2">
    <location>
        <begin position="45"/>
        <end position="234"/>
    </location>
</feature>
<evidence type="ECO:0000313" key="4">
    <source>
        <dbReference type="EMBL" id="MBE7369706.1"/>
    </source>
</evidence>
<keyword evidence="1" id="KW-0732">Signal</keyword>
<feature type="domain" description="SpaA-like prealbumin fold" evidence="3">
    <location>
        <begin position="239"/>
        <end position="356"/>
    </location>
</feature>
<gene>
    <name evidence="4" type="ORF">IM787_19240</name>
</gene>
<sequence>MARRLLLALGVAAAAGWLAPAAAQTASTCGAAAVQGTAPNDFRDYCWLNFAGYNNATASTAGGQNFVFNLPDGTAVSMNVRTTGAGGLTSVAVPSWTGSAFGNAAFNNIPGRPILYTATNATTPVVTLSNIQVTPPAGASFSTYSIVVGDGESSNGGERLTFTTDGGPWQQIAQIRNGTSNTYPALTYSNANRTVMETGADGTVGSYVFRSDNNPRTITATLQGGGLQGIIVGMRYASVSVVSQIVNKRYNPADQFTYRLSTANGTSLVSGSTSGTALNGFTPAIMPTVAASYQFVVSQSMAAGSIGTLANYTTSLTCVNANPSATPMPTNAAGSSHTFNNLLYGDSVLCTFTNTPIFNTVTGTVYRDANHNGSQDGTESGPAVAGFFVKIATSSGGTCAASASQAVAVTPATGAYTLPELQQGTYCLILDNNNTLTDVTPNLPAGWIGTQNASGVLQLTVPAGSPPPPPQMFGVYNGSRLTGTVFADTGLGSGVPNNGVKDGTEAGYAGLAVTARSGATVIESAVTTGDGGFTLWIPATVTGTVTVVPTPPSGALPTSGSAGTTGGSYVRPNLSYVPAAGQSYAGVGFGLAPPATFAPDGAQTAQPGTVVFYAHTFQAGSGGQVAFALSGASNPASPTWNMVLYRDTNCSGNLDAAEPLLGTALTVTAGQPVCVVVKQFVPAGITYGAQNTVTVTATFTYTNANPALSATLVVTDVTTAGEASALSLRKTVSNITRGGPAATSVNATPGEVLQYTLTAQNNGGSAVSTLVINDSTPAFTTHVSAACPSPLPSGIGACAISTQPAVGGTGALRWTFTGTLPSGGVLVVTYQVRLSQ</sequence>
<dbReference type="InterPro" id="IPR040683">
    <property type="entry name" value="CshA_NR2"/>
</dbReference>
<proteinExistence type="predicted"/>
<dbReference type="Gene3D" id="2.60.40.10">
    <property type="entry name" value="Immunoglobulins"/>
    <property type="match status" value="2"/>
</dbReference>
<dbReference type="NCBIfam" id="TIGR01451">
    <property type="entry name" value="B_ant_repeat"/>
    <property type="match status" value="1"/>
</dbReference>
<organism evidence="4 5">
    <name type="scientific">Ramlibacter pallidus</name>
    <dbReference type="NCBI Taxonomy" id="2780087"/>
    <lineage>
        <taxon>Bacteria</taxon>
        <taxon>Pseudomonadati</taxon>
        <taxon>Pseudomonadota</taxon>
        <taxon>Betaproteobacteria</taxon>
        <taxon>Burkholderiales</taxon>
        <taxon>Comamonadaceae</taxon>
        <taxon>Ramlibacter</taxon>
    </lineage>
</organism>
<protein>
    <submittedName>
        <fullName evidence="4">DUF11 domain-containing protein</fullName>
    </submittedName>
</protein>
<feature type="chain" id="PRO_5046108860" evidence="1">
    <location>
        <begin position="24"/>
        <end position="836"/>
    </location>
</feature>
<evidence type="ECO:0000259" key="3">
    <source>
        <dbReference type="Pfam" id="PF20674"/>
    </source>
</evidence>
<reference evidence="4 5" key="1">
    <citation type="submission" date="2020-10" db="EMBL/GenBank/DDBJ databases">
        <title>Ramlibacter sp. HM2 16S ribosomal RNA gene Genome sequencing and assembly.</title>
        <authorList>
            <person name="Kang M."/>
        </authorList>
    </citation>
    <scope>NUCLEOTIDE SEQUENCE [LARGE SCALE GENOMIC DNA]</scope>
    <source>
        <strain evidence="4 5">HM2</strain>
    </source>
</reference>
<keyword evidence="5" id="KW-1185">Reference proteome</keyword>
<feature type="signal peptide" evidence="1">
    <location>
        <begin position="1"/>
        <end position="23"/>
    </location>
</feature>
<dbReference type="Pfam" id="PF20674">
    <property type="entry name" value="SpaA_3"/>
    <property type="match status" value="1"/>
</dbReference>
<dbReference type="Pfam" id="PF18651">
    <property type="entry name" value="CshA_NR2"/>
    <property type="match status" value="1"/>
</dbReference>
<dbReference type="RefSeq" id="WP_193678314.1">
    <property type="nucleotide sequence ID" value="NZ_JADDIV010000005.1"/>
</dbReference>
<evidence type="ECO:0000256" key="1">
    <source>
        <dbReference type="SAM" id="SignalP"/>
    </source>
</evidence>
<name>A0ABR9S8A8_9BURK</name>
<dbReference type="InterPro" id="IPR047589">
    <property type="entry name" value="DUF11_rpt"/>
</dbReference>
<dbReference type="Proteomes" id="UP000806285">
    <property type="component" value="Unassembled WGS sequence"/>
</dbReference>
<dbReference type="SUPFAM" id="SSF117074">
    <property type="entry name" value="Hypothetical protein PA1324"/>
    <property type="match status" value="1"/>
</dbReference>
<comment type="caution">
    <text evidence="4">The sequence shown here is derived from an EMBL/GenBank/DDBJ whole genome shotgun (WGS) entry which is preliminary data.</text>
</comment>
<evidence type="ECO:0000259" key="2">
    <source>
        <dbReference type="Pfam" id="PF18651"/>
    </source>
</evidence>
<dbReference type="InterPro" id="IPR013783">
    <property type="entry name" value="Ig-like_fold"/>
</dbReference>
<evidence type="ECO:0000313" key="5">
    <source>
        <dbReference type="Proteomes" id="UP000806285"/>
    </source>
</evidence>
<dbReference type="EMBL" id="JADDIV010000005">
    <property type="protein sequence ID" value="MBE7369706.1"/>
    <property type="molecule type" value="Genomic_DNA"/>
</dbReference>
<accession>A0ABR9S8A8</accession>